<keyword evidence="1" id="KW-1185">Reference proteome</keyword>
<accession>A0A3Q7YCF9</accession>
<dbReference type="OrthoDB" id="783687at2759"/>
<evidence type="ECO:0000313" key="2">
    <source>
        <dbReference type="RefSeq" id="XP_027191402.1"/>
    </source>
</evidence>
<reference evidence="2" key="2">
    <citation type="submission" date="2025-08" db="UniProtKB">
        <authorList>
            <consortium name="RefSeq"/>
        </authorList>
    </citation>
    <scope>IDENTIFICATION</scope>
    <source>
        <tissue evidence="2">Etiolated seedlings</tissue>
    </source>
</reference>
<dbReference type="AlphaFoldDB" id="A0A3Q7YCF9"/>
<dbReference type="PaxDb" id="3827-XP_004486249.1"/>
<dbReference type="PANTHER" id="PTHR33735">
    <property type="entry name" value="EXPRESSED PROTEIN"/>
    <property type="match status" value="1"/>
</dbReference>
<dbReference type="GeneID" id="101504722"/>
<dbReference type="Proteomes" id="UP000087171">
    <property type="component" value="Chromosome Ca1"/>
</dbReference>
<reference evidence="1" key="1">
    <citation type="journal article" date="2013" name="Nat. Biotechnol.">
        <title>Draft genome sequence of chickpea (Cicer arietinum) provides a resource for trait improvement.</title>
        <authorList>
            <person name="Varshney R.K."/>
            <person name="Song C."/>
            <person name="Saxena R.K."/>
            <person name="Azam S."/>
            <person name="Yu S."/>
            <person name="Sharpe A.G."/>
            <person name="Cannon S."/>
            <person name="Baek J."/>
            <person name="Rosen B.D."/>
            <person name="Tar'an B."/>
            <person name="Millan T."/>
            <person name="Zhang X."/>
            <person name="Ramsay L.D."/>
            <person name="Iwata A."/>
            <person name="Wang Y."/>
            <person name="Nelson W."/>
            <person name="Farmer A.D."/>
            <person name="Gaur P.M."/>
            <person name="Soderlund C."/>
            <person name="Penmetsa R.V."/>
            <person name="Xu C."/>
            <person name="Bharti A.K."/>
            <person name="He W."/>
            <person name="Winter P."/>
            <person name="Zhao S."/>
            <person name="Hane J.K."/>
            <person name="Carrasquilla-Garcia N."/>
            <person name="Condie J.A."/>
            <person name="Upadhyaya H.D."/>
            <person name="Luo M.C."/>
            <person name="Thudi M."/>
            <person name="Gowda C.L."/>
            <person name="Singh N.P."/>
            <person name="Lichtenzveig J."/>
            <person name="Gali K.K."/>
            <person name="Rubio J."/>
            <person name="Nadarajan N."/>
            <person name="Dolezel J."/>
            <person name="Bansal K.C."/>
            <person name="Xu X."/>
            <person name="Edwards D."/>
            <person name="Zhang G."/>
            <person name="Kahl G."/>
            <person name="Gil J."/>
            <person name="Singh K.B."/>
            <person name="Datta S.K."/>
            <person name="Jackson S.A."/>
            <person name="Wang J."/>
            <person name="Cook D.R."/>
        </authorList>
    </citation>
    <scope>NUCLEOTIDE SEQUENCE [LARGE SCALE GENOMIC DNA]</scope>
    <source>
        <strain evidence="1">cv. CDC Frontier</strain>
    </source>
</reference>
<name>A0A3Q7YCF9_CICAR</name>
<organism evidence="1 2">
    <name type="scientific">Cicer arietinum</name>
    <name type="common">Chickpea</name>
    <name type="synonym">Garbanzo</name>
    <dbReference type="NCBI Taxonomy" id="3827"/>
    <lineage>
        <taxon>Eukaryota</taxon>
        <taxon>Viridiplantae</taxon>
        <taxon>Streptophyta</taxon>
        <taxon>Embryophyta</taxon>
        <taxon>Tracheophyta</taxon>
        <taxon>Spermatophyta</taxon>
        <taxon>Magnoliopsida</taxon>
        <taxon>eudicotyledons</taxon>
        <taxon>Gunneridae</taxon>
        <taxon>Pentapetalae</taxon>
        <taxon>rosids</taxon>
        <taxon>fabids</taxon>
        <taxon>Fabales</taxon>
        <taxon>Fabaceae</taxon>
        <taxon>Papilionoideae</taxon>
        <taxon>50 kb inversion clade</taxon>
        <taxon>NPAAA clade</taxon>
        <taxon>Hologalegina</taxon>
        <taxon>IRL clade</taxon>
        <taxon>Cicereae</taxon>
        <taxon>Cicer</taxon>
    </lineage>
</organism>
<dbReference type="STRING" id="3827.A0A3Q7YCF9"/>
<gene>
    <name evidence="2" type="primary">LOC101504722</name>
</gene>
<dbReference type="RefSeq" id="XP_027191402.1">
    <property type="nucleotide sequence ID" value="XM_027335601.1"/>
</dbReference>
<sequence>MFRTGLLVTKKFTSILDVVHASRFRPTYRRLTRNSPIMSADKLRNGYWINHIGQQLFSTNSNTSTNTKRVNNVKIKPQVTTSSSSKFPTWLKWIMSSLLSLFLPIWKHDYEKVKRIEGEFVVEEVEKVAIVAEKVCEEVAEKFPEDGKLKKATLMVECVSKHVAHHAQLTKEFVHKVDEFKNDLDGLESFFEPLFYKVMKKESERK</sequence>
<protein>
    <submittedName>
        <fullName evidence="2">Uncharacterized protein LOC101504722</fullName>
    </submittedName>
</protein>
<proteinExistence type="predicted"/>
<dbReference type="PANTHER" id="PTHR33735:SF10">
    <property type="entry name" value="EXPRESSED PROTEIN"/>
    <property type="match status" value="1"/>
</dbReference>
<dbReference type="KEGG" id="cam:101504722"/>
<evidence type="ECO:0000313" key="1">
    <source>
        <dbReference type="Proteomes" id="UP000087171"/>
    </source>
</evidence>